<reference evidence="1" key="1">
    <citation type="journal article" date="2023" name="G3 (Bethesda)">
        <title>A reference genome for the long-term kleptoplast-retaining sea slug Elysia crispata morphotype clarki.</title>
        <authorList>
            <person name="Eastman K.E."/>
            <person name="Pendleton A.L."/>
            <person name="Shaikh M.A."/>
            <person name="Suttiyut T."/>
            <person name="Ogas R."/>
            <person name="Tomko P."/>
            <person name="Gavelis G."/>
            <person name="Widhalm J.R."/>
            <person name="Wisecaver J.H."/>
        </authorList>
    </citation>
    <scope>NUCLEOTIDE SEQUENCE</scope>
    <source>
        <strain evidence="1">ECLA1</strain>
    </source>
</reference>
<organism evidence="1 2">
    <name type="scientific">Elysia crispata</name>
    <name type="common">lettuce slug</name>
    <dbReference type="NCBI Taxonomy" id="231223"/>
    <lineage>
        <taxon>Eukaryota</taxon>
        <taxon>Metazoa</taxon>
        <taxon>Spiralia</taxon>
        <taxon>Lophotrochozoa</taxon>
        <taxon>Mollusca</taxon>
        <taxon>Gastropoda</taxon>
        <taxon>Heterobranchia</taxon>
        <taxon>Euthyneura</taxon>
        <taxon>Panpulmonata</taxon>
        <taxon>Sacoglossa</taxon>
        <taxon>Placobranchoidea</taxon>
        <taxon>Plakobranchidae</taxon>
        <taxon>Elysia</taxon>
    </lineage>
</organism>
<keyword evidence="2" id="KW-1185">Reference proteome</keyword>
<gene>
    <name evidence="1" type="ORF">RRG08_034306</name>
</gene>
<dbReference type="Proteomes" id="UP001283361">
    <property type="component" value="Unassembled WGS sequence"/>
</dbReference>
<evidence type="ECO:0000313" key="2">
    <source>
        <dbReference type="Proteomes" id="UP001283361"/>
    </source>
</evidence>
<accession>A0AAE1DZS4</accession>
<dbReference type="AlphaFoldDB" id="A0AAE1DZS4"/>
<comment type="caution">
    <text evidence="1">The sequence shown here is derived from an EMBL/GenBank/DDBJ whole genome shotgun (WGS) entry which is preliminary data.</text>
</comment>
<sequence length="107" mass="12093">MANNASAENTRRNHFKPGMSQTLIPLKKILPLIPCQVLCSSETLLRTIQVCSTPESQPRSSVARGFDTYTRKVRPESVRNPVKPAFLIIQYDKSHRHRSTPSILFMG</sequence>
<dbReference type="EMBL" id="JAWDGP010001849">
    <property type="protein sequence ID" value="KAK3787603.1"/>
    <property type="molecule type" value="Genomic_DNA"/>
</dbReference>
<name>A0AAE1DZS4_9GAST</name>
<evidence type="ECO:0000313" key="1">
    <source>
        <dbReference type="EMBL" id="KAK3787603.1"/>
    </source>
</evidence>
<proteinExistence type="predicted"/>
<protein>
    <submittedName>
        <fullName evidence="1">Uncharacterized protein</fullName>
    </submittedName>
</protein>